<dbReference type="AlphaFoldDB" id="A0A450S766"/>
<dbReference type="GO" id="GO:0016104">
    <property type="term" value="P:triterpenoid biosynthetic process"/>
    <property type="evidence" value="ECO:0007669"/>
    <property type="project" value="InterPro"/>
</dbReference>
<evidence type="ECO:0000256" key="1">
    <source>
        <dbReference type="ARBA" id="ARBA00004999"/>
    </source>
</evidence>
<feature type="compositionally biased region" description="Pro residues" evidence="5">
    <location>
        <begin position="36"/>
        <end position="46"/>
    </location>
</feature>
<dbReference type="SUPFAM" id="SSF48239">
    <property type="entry name" value="Terpenoid cyclases/Protein prenyltransferases"/>
    <property type="match status" value="2"/>
</dbReference>
<dbReference type="Pfam" id="PF13243">
    <property type="entry name" value="SQHop_cyclase_C"/>
    <property type="match status" value="1"/>
</dbReference>
<accession>A0A450S766</accession>
<dbReference type="InterPro" id="IPR032696">
    <property type="entry name" value="SQ_cyclase_C"/>
</dbReference>
<dbReference type="Pfam" id="PF13249">
    <property type="entry name" value="SQHop_cyclase_N"/>
    <property type="match status" value="1"/>
</dbReference>
<feature type="domain" description="Squalene cyclase N-terminal" evidence="7">
    <location>
        <begin position="59"/>
        <end position="342"/>
    </location>
</feature>
<dbReference type="InterPro" id="IPR032697">
    <property type="entry name" value="SQ_cyclase_N"/>
</dbReference>
<dbReference type="InterPro" id="IPR018333">
    <property type="entry name" value="Squalene_cyclase"/>
</dbReference>
<dbReference type="NCBIfam" id="TIGR01787">
    <property type="entry name" value="squalene_cyclas"/>
    <property type="match status" value="1"/>
</dbReference>
<feature type="domain" description="Squalene cyclase C-terminal" evidence="6">
    <location>
        <begin position="354"/>
        <end position="669"/>
    </location>
</feature>
<reference evidence="8" key="1">
    <citation type="submission" date="2019-02" db="EMBL/GenBank/DDBJ databases">
        <authorList>
            <person name="Gruber-Vodicka R. H."/>
            <person name="Seah K. B. B."/>
        </authorList>
    </citation>
    <scope>NUCLEOTIDE SEQUENCE</scope>
    <source>
        <strain evidence="8">BECK_DK47</strain>
    </source>
</reference>
<dbReference type="SFLD" id="SFLDG01016">
    <property type="entry name" value="Prenyltransferase_Like_2"/>
    <property type="match status" value="1"/>
</dbReference>
<sequence length="677" mass="76083">MPGSHAAADRNRNYGAPAPHIRKTKESEMHSSSNPNLPPNPMPHPEQPAGSEAFRAAMARALDALLARQHPDGYWCFELEADTTIPAEYILMMHFTAEIDTDLQSRLAAYVRSTQQDEGGWPLYYQGAFDMSCSVKAYYALKLAGDDPDAPHMKKARELILARGGAARSNVFTRLTLAFFGQLPWRGVPFIPSEIVLLPKWFPFHLTKISYWSRTVVVPLMILYTLRAKAENPNNVHVRELFTVDPDKEKNYLPIRSVRNRLFLIAERFAGRLAWAIPKRTRKRALKQAEDWFVARLNGEHGLGAIFPAMVNAHEALVKLGYPEDHPHRRATKKALENLLTDRGNMTYCQPCFSPVWDTGLAMLALLETGGEKSDAALKSASDWLVDRQVTDEPGDWRDQKPDLPGGGWAFQFENPYYPDLDDTAVVAWAMHHHNPTAYKDTVEKAVRWIAGMQSRNGGFGAFDADNTHYILNEIPFADHGALLDPPSSDVTARCITLLSLYDRGKYTMEIGGALGYLKNEQTECGAWFGRWGTNYLYGTWSVLVALEAAGVNSTHPMVRRAVSWLFSTQNEDGGWGETNDSYEDANLAGKGRRSTAFQTAWALLGLMAAGEAESSAVRRGIEYLARHQTDDGLWYDPEFTAPGFPRVFYLKYHGYDKFFPLWALVRYSSLTTEDSR</sequence>
<name>A0A450S766_9GAMM</name>
<keyword evidence="3" id="KW-0677">Repeat</keyword>
<dbReference type="UniPathway" id="UPA00337"/>
<comment type="similarity">
    <text evidence="2">Belongs to the terpene cyclase/mutase family.</text>
</comment>
<organism evidence="8">
    <name type="scientific">Candidatus Kentrum sp. DK</name>
    <dbReference type="NCBI Taxonomy" id="2126562"/>
    <lineage>
        <taxon>Bacteria</taxon>
        <taxon>Pseudomonadati</taxon>
        <taxon>Pseudomonadota</taxon>
        <taxon>Gammaproteobacteria</taxon>
        <taxon>Candidatus Kentrum</taxon>
    </lineage>
</organism>
<evidence type="ECO:0000259" key="6">
    <source>
        <dbReference type="Pfam" id="PF13243"/>
    </source>
</evidence>
<dbReference type="PANTHER" id="PTHR11764">
    <property type="entry name" value="TERPENE CYCLASE/MUTASE FAMILY MEMBER"/>
    <property type="match status" value="1"/>
</dbReference>
<keyword evidence="4" id="KW-0413">Isomerase</keyword>
<proteinExistence type="inferred from homology"/>
<comment type="pathway">
    <text evidence="1">Secondary metabolite biosynthesis; hopanoid biosynthesis.</text>
</comment>
<dbReference type="InterPro" id="IPR008930">
    <property type="entry name" value="Terpenoid_cyclase/PrenylTrfase"/>
</dbReference>
<dbReference type="Gene3D" id="1.50.10.20">
    <property type="match status" value="2"/>
</dbReference>
<gene>
    <name evidence="8" type="ORF">BECKDK2373B_GA0170837_101826</name>
</gene>
<evidence type="ECO:0000256" key="4">
    <source>
        <dbReference type="ARBA" id="ARBA00023235"/>
    </source>
</evidence>
<evidence type="ECO:0000313" key="8">
    <source>
        <dbReference type="EMBL" id="VFJ47725.1"/>
    </source>
</evidence>
<protein>
    <submittedName>
        <fullName evidence="8">Squalene-hopene/tetraprenyl-beta-curcumene cyclase</fullName>
    </submittedName>
</protein>
<dbReference type="CDD" id="cd02892">
    <property type="entry name" value="SQCY_1"/>
    <property type="match status" value="1"/>
</dbReference>
<dbReference type="InterPro" id="IPR006400">
    <property type="entry name" value="Hopene-cyclase"/>
</dbReference>
<feature type="region of interest" description="Disordered" evidence="5">
    <location>
        <begin position="1"/>
        <end position="49"/>
    </location>
</feature>
<evidence type="ECO:0000256" key="5">
    <source>
        <dbReference type="SAM" id="MobiDB-lite"/>
    </source>
</evidence>
<dbReference type="GO" id="GO:0016866">
    <property type="term" value="F:intramolecular transferase activity"/>
    <property type="evidence" value="ECO:0007669"/>
    <property type="project" value="InterPro"/>
</dbReference>
<evidence type="ECO:0000256" key="2">
    <source>
        <dbReference type="ARBA" id="ARBA00009755"/>
    </source>
</evidence>
<dbReference type="PANTHER" id="PTHR11764:SF20">
    <property type="entry name" value="LANOSTEROL SYNTHASE"/>
    <property type="match status" value="1"/>
</dbReference>
<evidence type="ECO:0000259" key="7">
    <source>
        <dbReference type="Pfam" id="PF13249"/>
    </source>
</evidence>
<dbReference type="EMBL" id="CAADEX010000018">
    <property type="protein sequence ID" value="VFJ47725.1"/>
    <property type="molecule type" value="Genomic_DNA"/>
</dbReference>
<dbReference type="NCBIfam" id="TIGR01507">
    <property type="entry name" value="hopene_cyclase"/>
    <property type="match status" value="1"/>
</dbReference>
<dbReference type="GO" id="GO:0005811">
    <property type="term" value="C:lipid droplet"/>
    <property type="evidence" value="ECO:0007669"/>
    <property type="project" value="InterPro"/>
</dbReference>
<evidence type="ECO:0000256" key="3">
    <source>
        <dbReference type="ARBA" id="ARBA00022737"/>
    </source>
</evidence>